<organism evidence="1 2">
    <name type="scientific">Myceligenerans crystallogenes</name>
    <dbReference type="NCBI Taxonomy" id="316335"/>
    <lineage>
        <taxon>Bacteria</taxon>
        <taxon>Bacillati</taxon>
        <taxon>Actinomycetota</taxon>
        <taxon>Actinomycetes</taxon>
        <taxon>Micrococcales</taxon>
        <taxon>Promicromonosporaceae</taxon>
        <taxon>Myceligenerans</taxon>
    </lineage>
</organism>
<dbReference type="Proteomes" id="UP001501094">
    <property type="component" value="Unassembled WGS sequence"/>
</dbReference>
<gene>
    <name evidence="1" type="primary">phzF</name>
    <name evidence="1" type="ORF">GCM10009751_10420</name>
</gene>
<comment type="caution">
    <text evidence="1">The sequence shown here is derived from an EMBL/GenBank/DDBJ whole genome shotgun (WGS) entry which is preliminary data.</text>
</comment>
<dbReference type="InterPro" id="IPR003719">
    <property type="entry name" value="Phenazine_PhzF-like"/>
</dbReference>
<proteinExistence type="predicted"/>
<name>A0ABN2N7P3_9MICO</name>
<evidence type="ECO:0000313" key="1">
    <source>
        <dbReference type="EMBL" id="GAA1855472.1"/>
    </source>
</evidence>
<keyword evidence="2" id="KW-1185">Reference proteome</keyword>
<evidence type="ECO:0000313" key="2">
    <source>
        <dbReference type="Proteomes" id="UP001501094"/>
    </source>
</evidence>
<dbReference type="EMBL" id="BAAANL010000002">
    <property type="protein sequence ID" value="GAA1855472.1"/>
    <property type="molecule type" value="Genomic_DNA"/>
</dbReference>
<dbReference type="RefSeq" id="WP_344100271.1">
    <property type="nucleotide sequence ID" value="NZ_BAAANL010000002.1"/>
</dbReference>
<sequence length="276" mass="28559">MSHPYVVVDAFSDRPLLGNPVAVIFEAGDLDAATMQRIAAELQLSETTFVDDTTTPGEVRVRIFTPVNELPLAGHPLIGTARAWLDRTGHPAARFVTKRGPVEARREAAGSCVMSVTQPAPFVADFDQQDVVLGALGITGTPTPITLYDAGARHLLVQLPTPDELLALVPDQRALAVLEDLAVNCFAVDGAGLMNRMFSPAYGVVEDAATGSACAPLALHAIEHGLLPGDEIVSICQGELLGKGCEMFVDVGAVAGGGAAILSGATAVVASGVLTV</sequence>
<dbReference type="Pfam" id="PF02567">
    <property type="entry name" value="PhzC-PhzF"/>
    <property type="match status" value="1"/>
</dbReference>
<dbReference type="Gene3D" id="3.10.310.10">
    <property type="entry name" value="Diaminopimelate Epimerase, Chain A, domain 1"/>
    <property type="match status" value="2"/>
</dbReference>
<dbReference type="PANTHER" id="PTHR13774:SF32">
    <property type="entry name" value="ANTISENSE-ENHANCING SEQUENCE 1"/>
    <property type="match status" value="1"/>
</dbReference>
<reference evidence="1 2" key="1">
    <citation type="journal article" date="2019" name="Int. J. Syst. Evol. Microbiol.">
        <title>The Global Catalogue of Microorganisms (GCM) 10K type strain sequencing project: providing services to taxonomists for standard genome sequencing and annotation.</title>
        <authorList>
            <consortium name="The Broad Institute Genomics Platform"/>
            <consortium name="The Broad Institute Genome Sequencing Center for Infectious Disease"/>
            <person name="Wu L."/>
            <person name="Ma J."/>
        </authorList>
    </citation>
    <scope>NUCLEOTIDE SEQUENCE [LARGE SCALE GENOMIC DNA]</scope>
    <source>
        <strain evidence="1 2">JCM 14326</strain>
    </source>
</reference>
<dbReference type="NCBIfam" id="TIGR00654">
    <property type="entry name" value="PhzF_family"/>
    <property type="match status" value="1"/>
</dbReference>
<dbReference type="PANTHER" id="PTHR13774">
    <property type="entry name" value="PHENAZINE BIOSYNTHESIS PROTEIN"/>
    <property type="match status" value="1"/>
</dbReference>
<protein>
    <submittedName>
        <fullName evidence="1">Phenazine biosynthesis protein PhzF</fullName>
    </submittedName>
</protein>
<dbReference type="SUPFAM" id="SSF54506">
    <property type="entry name" value="Diaminopimelate epimerase-like"/>
    <property type="match status" value="1"/>
</dbReference>
<dbReference type="PIRSF" id="PIRSF016184">
    <property type="entry name" value="PhzC_PhzF"/>
    <property type="match status" value="1"/>
</dbReference>
<accession>A0ABN2N7P3</accession>